<dbReference type="EMBL" id="AJLR01000007">
    <property type="protein sequence ID" value="EKN70779.1"/>
    <property type="molecule type" value="Genomic_DNA"/>
</dbReference>
<dbReference type="AlphaFoldDB" id="K6DR06"/>
<name>K6DR06_SCHAZ</name>
<gene>
    <name evidence="1" type="ORF">BAZO_00810</name>
</gene>
<sequence length="61" mass="6894">MVKESLIKIAVKNRPKKRSSLIGFLGSHNKGISKKDIDSIVEHLLKKKIISEENGVIKYSF</sequence>
<reference evidence="1" key="1">
    <citation type="journal article" date="2012" name="Front. Microbiol.">
        <title>Redundancy and modularity in membrane-associated dissimilatory nitrate reduction in Bacillus.</title>
        <authorList>
            <person name="Heylen K."/>
            <person name="Keltjens J."/>
        </authorList>
    </citation>
    <scope>NUCLEOTIDE SEQUENCE [LARGE SCALE GENOMIC DNA]</scope>
    <source>
        <strain evidence="1">LMG 9581</strain>
    </source>
</reference>
<protein>
    <submittedName>
        <fullName evidence="1">Uncharacterized protein</fullName>
    </submittedName>
</protein>
<organism evidence="1 2">
    <name type="scientific">Schinkia azotoformans LMG 9581</name>
    <dbReference type="NCBI Taxonomy" id="1131731"/>
    <lineage>
        <taxon>Bacteria</taxon>
        <taxon>Bacillati</taxon>
        <taxon>Bacillota</taxon>
        <taxon>Bacilli</taxon>
        <taxon>Bacillales</taxon>
        <taxon>Bacillaceae</taxon>
        <taxon>Calidifontibacillus/Schinkia group</taxon>
        <taxon>Schinkia</taxon>
    </lineage>
</organism>
<keyword evidence="2" id="KW-1185">Reference proteome</keyword>
<comment type="caution">
    <text evidence="1">The sequence shown here is derived from an EMBL/GenBank/DDBJ whole genome shotgun (WGS) entry which is preliminary data.</text>
</comment>
<proteinExistence type="predicted"/>
<evidence type="ECO:0000313" key="2">
    <source>
        <dbReference type="Proteomes" id="UP000006315"/>
    </source>
</evidence>
<dbReference type="Proteomes" id="UP000006315">
    <property type="component" value="Unassembled WGS sequence"/>
</dbReference>
<evidence type="ECO:0000313" key="1">
    <source>
        <dbReference type="EMBL" id="EKN70779.1"/>
    </source>
</evidence>
<accession>K6DR06</accession>
<dbReference type="PATRIC" id="fig|1131731.3.peg.170"/>